<protein>
    <recommendedName>
        <fullName evidence="5">EamA domain-containing protein</fullName>
    </recommendedName>
</protein>
<proteinExistence type="predicted"/>
<accession>A0ABT4QIW0</accession>
<organism evidence="3 4">
    <name type="scientific">Paenibacillus gyeongsangnamensis</name>
    <dbReference type="NCBI Taxonomy" id="3388067"/>
    <lineage>
        <taxon>Bacteria</taxon>
        <taxon>Bacillati</taxon>
        <taxon>Bacillota</taxon>
        <taxon>Bacilli</taxon>
        <taxon>Bacillales</taxon>
        <taxon>Paenibacillaceae</taxon>
        <taxon>Paenibacillus</taxon>
    </lineage>
</organism>
<reference evidence="3 4" key="1">
    <citation type="submission" date="2022-12" db="EMBL/GenBank/DDBJ databases">
        <title>Draft genome sequence of Paenibacillus sp. dW9.</title>
        <authorList>
            <person name="Choi E.-W."/>
            <person name="Kim D.-U."/>
        </authorList>
    </citation>
    <scope>NUCLEOTIDE SEQUENCE [LARGE SCALE GENOMIC DNA]</scope>
    <source>
        <strain evidence="4">dW9</strain>
    </source>
</reference>
<dbReference type="SUPFAM" id="SSF103481">
    <property type="entry name" value="Multidrug resistance efflux transporter EmrE"/>
    <property type="match status" value="1"/>
</dbReference>
<dbReference type="InterPro" id="IPR037185">
    <property type="entry name" value="EmrE-like"/>
</dbReference>
<gene>
    <name evidence="3" type="ORF">O9H85_31330</name>
</gene>
<feature type="transmembrane region" description="Helical" evidence="2">
    <location>
        <begin position="48"/>
        <end position="67"/>
    </location>
</feature>
<feature type="transmembrane region" description="Helical" evidence="2">
    <location>
        <begin position="79"/>
        <end position="98"/>
    </location>
</feature>
<name>A0ABT4QIW0_9BACL</name>
<dbReference type="Proteomes" id="UP001527882">
    <property type="component" value="Unassembled WGS sequence"/>
</dbReference>
<dbReference type="RefSeq" id="WP_269885315.1">
    <property type="nucleotide sequence ID" value="NZ_JAQAGZ010000027.1"/>
</dbReference>
<keyword evidence="2" id="KW-0812">Transmembrane</keyword>
<evidence type="ECO:0008006" key="5">
    <source>
        <dbReference type="Google" id="ProtNLM"/>
    </source>
</evidence>
<sequence length="176" mass="19056">MESVLQYVLQFSNSANGAVLGRGFMPIITAVIALLLKDIRLTRRVAAGIPIAFASVILIVAGGPHGFHISSETLKGDVLLLMRSFLGAFYLIGMNRLVGKYPLTLLFSLEMTAGAASLLPFLLWKADAAYLAARTETAWLSLGYPSLRRSSDSRCITGTWPGSVRSNRPYTATCCR</sequence>
<dbReference type="EMBL" id="JAQAGZ010000027">
    <property type="protein sequence ID" value="MCZ8516779.1"/>
    <property type="molecule type" value="Genomic_DNA"/>
</dbReference>
<evidence type="ECO:0000313" key="4">
    <source>
        <dbReference type="Proteomes" id="UP001527882"/>
    </source>
</evidence>
<keyword evidence="2" id="KW-1133">Transmembrane helix</keyword>
<evidence type="ECO:0000256" key="2">
    <source>
        <dbReference type="SAM" id="Phobius"/>
    </source>
</evidence>
<keyword evidence="4" id="KW-1185">Reference proteome</keyword>
<feature type="transmembrane region" description="Helical" evidence="2">
    <location>
        <begin position="105"/>
        <end position="124"/>
    </location>
</feature>
<evidence type="ECO:0000313" key="3">
    <source>
        <dbReference type="EMBL" id="MCZ8516779.1"/>
    </source>
</evidence>
<feature type="transmembrane region" description="Helical" evidence="2">
    <location>
        <begin position="15"/>
        <end position="36"/>
    </location>
</feature>
<comment type="subcellular location">
    <subcellularLocation>
        <location evidence="1">Endomembrane system</location>
        <topology evidence="1">Multi-pass membrane protein</topology>
    </subcellularLocation>
</comment>
<evidence type="ECO:0000256" key="1">
    <source>
        <dbReference type="ARBA" id="ARBA00004127"/>
    </source>
</evidence>
<comment type="caution">
    <text evidence="3">The sequence shown here is derived from an EMBL/GenBank/DDBJ whole genome shotgun (WGS) entry which is preliminary data.</text>
</comment>
<keyword evidence="2" id="KW-0472">Membrane</keyword>